<dbReference type="GO" id="GO:0016757">
    <property type="term" value="F:glycosyltransferase activity"/>
    <property type="evidence" value="ECO:0007669"/>
    <property type="project" value="InterPro"/>
</dbReference>
<dbReference type="Proteomes" id="UP000034176">
    <property type="component" value="Unassembled WGS sequence"/>
</dbReference>
<dbReference type="InterPro" id="IPR001296">
    <property type="entry name" value="Glyco_trans_1"/>
</dbReference>
<dbReference type="SUPFAM" id="SSF53756">
    <property type="entry name" value="UDP-Glycosyltransferase/glycogen phosphorylase"/>
    <property type="match status" value="1"/>
</dbReference>
<feature type="domain" description="Glycosyl transferase family 1" evidence="1">
    <location>
        <begin position="199"/>
        <end position="364"/>
    </location>
</feature>
<comment type="caution">
    <text evidence="3">The sequence shown here is derived from an EMBL/GenBank/DDBJ whole genome shotgun (WGS) entry which is preliminary data.</text>
</comment>
<organism evidence="3 4">
    <name type="scientific">Candidatus Gottesmanbacteria bacterium GW2011_GWA1_34_13</name>
    <dbReference type="NCBI Taxonomy" id="1618434"/>
    <lineage>
        <taxon>Bacteria</taxon>
        <taxon>Candidatus Gottesmaniibacteriota</taxon>
    </lineage>
</organism>
<dbReference type="AlphaFoldDB" id="A0A0G0APR7"/>
<dbReference type="STRING" id="1618434.UR52_C0015G0009"/>
<dbReference type="PANTHER" id="PTHR45947">
    <property type="entry name" value="SULFOQUINOVOSYL TRANSFERASE SQD2"/>
    <property type="match status" value="1"/>
</dbReference>
<keyword evidence="3" id="KW-0808">Transferase</keyword>
<evidence type="ECO:0000259" key="1">
    <source>
        <dbReference type="Pfam" id="PF00534"/>
    </source>
</evidence>
<dbReference type="CDD" id="cd03801">
    <property type="entry name" value="GT4_PimA-like"/>
    <property type="match status" value="1"/>
</dbReference>
<proteinExistence type="predicted"/>
<evidence type="ECO:0000259" key="2">
    <source>
        <dbReference type="Pfam" id="PF13439"/>
    </source>
</evidence>
<dbReference type="PANTHER" id="PTHR45947:SF3">
    <property type="entry name" value="SULFOQUINOVOSYL TRANSFERASE SQD2"/>
    <property type="match status" value="1"/>
</dbReference>
<dbReference type="InterPro" id="IPR050194">
    <property type="entry name" value="Glycosyltransferase_grp1"/>
</dbReference>
<evidence type="ECO:0000313" key="4">
    <source>
        <dbReference type="Proteomes" id="UP000034176"/>
    </source>
</evidence>
<feature type="domain" description="Glycosyltransferase subfamily 4-like N-terminal" evidence="2">
    <location>
        <begin position="14"/>
        <end position="188"/>
    </location>
</feature>
<reference evidence="3 4" key="1">
    <citation type="journal article" date="2015" name="Nature">
        <title>rRNA introns, odd ribosomes, and small enigmatic genomes across a large radiation of phyla.</title>
        <authorList>
            <person name="Brown C.T."/>
            <person name="Hug L.A."/>
            <person name="Thomas B.C."/>
            <person name="Sharon I."/>
            <person name="Castelle C.J."/>
            <person name="Singh A."/>
            <person name="Wilkins M.J."/>
            <person name="Williams K.H."/>
            <person name="Banfield J.F."/>
        </authorList>
    </citation>
    <scope>NUCLEOTIDE SEQUENCE [LARGE SCALE GENOMIC DNA]</scope>
</reference>
<dbReference type="Pfam" id="PF00534">
    <property type="entry name" value="Glycos_transf_1"/>
    <property type="match status" value="1"/>
</dbReference>
<gene>
    <name evidence="3" type="ORF">UR52_C0015G0009</name>
</gene>
<dbReference type="InterPro" id="IPR028098">
    <property type="entry name" value="Glyco_trans_4-like_N"/>
</dbReference>
<name>A0A0G0APR7_9BACT</name>
<dbReference type="Pfam" id="PF13439">
    <property type="entry name" value="Glyco_transf_4"/>
    <property type="match status" value="1"/>
</dbReference>
<accession>A0A0G0APR7</accession>
<dbReference type="EMBL" id="LBPN01000015">
    <property type="protein sequence ID" value="KKP59033.1"/>
    <property type="molecule type" value="Genomic_DNA"/>
</dbReference>
<protein>
    <submittedName>
        <fullName evidence="3">Glycosyl transferase group 1</fullName>
    </submittedName>
</protein>
<evidence type="ECO:0000313" key="3">
    <source>
        <dbReference type="EMBL" id="KKP59033.1"/>
    </source>
</evidence>
<dbReference type="Gene3D" id="3.40.50.2000">
    <property type="entry name" value="Glycogen Phosphorylase B"/>
    <property type="match status" value="2"/>
</dbReference>
<sequence>MRIMFLYMFPLWGNGSGAWLRALAAELVKKGHAVSIVAPESRKLPGVKHYVVHPPQMGVFVGNPELLEAKKYELMSGVELSKIYTTYIDATLPAVKEFQPEIVHAFHTIFLPPVARLIKVLYGIRFLITTHGSDLHYLERDKRFVGLIKDAVKVSSLITANSNFTRRWFMKMFGSDCSDKLRTIPGGVYMKEYLTTQEDKDRIDKKYNLTGKKVVLFTGRLTVHKGVQYLIKAAKQIKGEVIILGDGPERTYLEKLIADYKLTNTRILGYMNPKEQVSFKHFYARADVYVAPSTWNEPLGLVILEAMAAKTPVIVTRSGGVTSLVKDGYNGYLVHVRNATEIAEKANFLLDNDELRKKMGERAQRIVAEKYTWEMLAERFVKIYEKYSFTSKEYLRLVKKANGKPKK</sequence>